<evidence type="ECO:0000256" key="7">
    <source>
        <dbReference type="ARBA" id="ARBA00022840"/>
    </source>
</evidence>
<dbReference type="STRING" id="1713.GCA_000718325_03211"/>
<keyword evidence="14" id="KW-1185">Reference proteome</keyword>
<evidence type="ECO:0000313" key="13">
    <source>
        <dbReference type="Proteomes" id="UP000289805"/>
    </source>
</evidence>
<evidence type="ECO:0000256" key="9">
    <source>
        <dbReference type="SAM" id="Phobius"/>
    </source>
</evidence>
<dbReference type="InterPro" id="IPR011712">
    <property type="entry name" value="Sig_transdc_His_kin_sub3_dim/P"/>
</dbReference>
<dbReference type="Proteomes" id="UP000289805">
    <property type="component" value="Unassembled WGS sequence"/>
</dbReference>
<keyword evidence="8" id="KW-0902">Two-component regulatory system</keyword>
<keyword evidence="7" id="KW-0067">ATP-binding</keyword>
<evidence type="ECO:0000313" key="14">
    <source>
        <dbReference type="Proteomes" id="UP000290517"/>
    </source>
</evidence>
<evidence type="ECO:0000256" key="2">
    <source>
        <dbReference type="ARBA" id="ARBA00012438"/>
    </source>
</evidence>
<evidence type="ECO:0000256" key="1">
    <source>
        <dbReference type="ARBA" id="ARBA00000085"/>
    </source>
</evidence>
<gene>
    <name evidence="11" type="ORF">EQW73_16715</name>
    <name evidence="12" type="ORF">EQW78_14150</name>
</gene>
<proteinExistence type="predicted"/>
<feature type="transmembrane region" description="Helical" evidence="9">
    <location>
        <begin position="143"/>
        <end position="165"/>
    </location>
</feature>
<name>A0A4Q1KSS9_9CELL</name>
<feature type="transmembrane region" description="Helical" evidence="9">
    <location>
        <begin position="78"/>
        <end position="101"/>
    </location>
</feature>
<dbReference type="Pfam" id="PF07730">
    <property type="entry name" value="HisKA_3"/>
    <property type="match status" value="1"/>
</dbReference>
<dbReference type="SUPFAM" id="SSF55874">
    <property type="entry name" value="ATPase domain of HSP90 chaperone/DNA topoisomerase II/histidine kinase"/>
    <property type="match status" value="1"/>
</dbReference>
<dbReference type="GO" id="GO:0016020">
    <property type="term" value="C:membrane"/>
    <property type="evidence" value="ECO:0007669"/>
    <property type="project" value="InterPro"/>
</dbReference>
<dbReference type="EMBL" id="SDJQ01000018">
    <property type="protein sequence ID" value="RXR32449.1"/>
    <property type="molecule type" value="Genomic_DNA"/>
</dbReference>
<dbReference type="GO" id="GO:0005524">
    <property type="term" value="F:ATP binding"/>
    <property type="evidence" value="ECO:0007669"/>
    <property type="project" value="UniProtKB-KW"/>
</dbReference>
<evidence type="ECO:0000256" key="6">
    <source>
        <dbReference type="ARBA" id="ARBA00022777"/>
    </source>
</evidence>
<dbReference type="EC" id="2.7.13.3" evidence="2"/>
<accession>A0A4Q1KSS9</accession>
<feature type="transmembrane region" description="Helical" evidence="9">
    <location>
        <begin position="20"/>
        <end position="39"/>
    </location>
</feature>
<dbReference type="InterPro" id="IPR036890">
    <property type="entry name" value="HATPase_C_sf"/>
</dbReference>
<reference evidence="13 14" key="1">
    <citation type="submission" date="2019-01" db="EMBL/GenBank/DDBJ databases">
        <title>Oerskovia turbata Genome sequencing and assembly.</title>
        <authorList>
            <person name="Dou T."/>
        </authorList>
    </citation>
    <scope>NUCLEOTIDE SEQUENCE [LARGE SCALE GENOMIC DNA]</scope>
    <source>
        <strain evidence="12 13">JCM12123</strain>
        <strain evidence="11 14">JCM3160</strain>
    </source>
</reference>
<dbReference type="RefSeq" id="WP_051703214.1">
    <property type="nucleotide sequence ID" value="NZ_JOFV01000018.1"/>
</dbReference>
<feature type="domain" description="Signal transduction histidine kinase subgroup 3 dimerisation and phosphoacceptor" evidence="10">
    <location>
        <begin position="196"/>
        <end position="261"/>
    </location>
</feature>
<organism evidence="12 13">
    <name type="scientific">Oerskovia turbata</name>
    <dbReference type="NCBI Taxonomy" id="1713"/>
    <lineage>
        <taxon>Bacteria</taxon>
        <taxon>Bacillati</taxon>
        <taxon>Actinomycetota</taxon>
        <taxon>Actinomycetes</taxon>
        <taxon>Micrococcales</taxon>
        <taxon>Cellulomonadaceae</taxon>
        <taxon>Oerskovia</taxon>
    </lineage>
</organism>
<evidence type="ECO:0000256" key="3">
    <source>
        <dbReference type="ARBA" id="ARBA00022553"/>
    </source>
</evidence>
<keyword evidence="9" id="KW-0472">Membrane</keyword>
<dbReference type="OrthoDB" id="227596at2"/>
<evidence type="ECO:0000313" key="11">
    <source>
        <dbReference type="EMBL" id="RXR22384.1"/>
    </source>
</evidence>
<evidence type="ECO:0000313" key="12">
    <source>
        <dbReference type="EMBL" id="RXR32449.1"/>
    </source>
</evidence>
<keyword evidence="3" id="KW-0597">Phosphoprotein</keyword>
<keyword evidence="9" id="KW-0812">Transmembrane</keyword>
<comment type="caution">
    <text evidence="12">The sequence shown here is derived from an EMBL/GenBank/DDBJ whole genome shotgun (WGS) entry which is preliminary data.</text>
</comment>
<evidence type="ECO:0000256" key="8">
    <source>
        <dbReference type="ARBA" id="ARBA00023012"/>
    </source>
</evidence>
<dbReference type="CDD" id="cd16917">
    <property type="entry name" value="HATPase_UhpB-NarQ-NarX-like"/>
    <property type="match status" value="1"/>
</dbReference>
<sequence length="414" mass="43741">MPPAPPIRYVPYSAFDLSWRLGAAFGSGALLFLVSAVLTAEDPQGATFEQWGVVFLLDLLLGVVALVLLPAVRAAPLTVALLMAVIGGFTSFGAGAVVIALISLATRRRWREIAGVGVVYMASSLGNEALFRSMIPEWAHTPWWVWLVVGALMYGLVVAIGVSIGHRRDLAESWRVRAVTAEREQAARVDQARSTERTRIAREMHDVLAHRISLVAMHSGALAYRTDLTPEETAAAAGVIRDNAHLAMTELREVLGVLRETDVPGAAPERPQPTLAALPDLLAEVQGPDGADPVTCEVSPGTAEHLAGLGDQVSRSAYRILQESLTNARKHAPGEPVRVEIDGAPGEGLTVRVANPLVAVLVPDDGGGPRPSGAPPSGLGLTGLAERARLTGGELTAGPDGAGRFVVRAWLPWT</sequence>
<dbReference type="AlphaFoldDB" id="A0A4Q1KSS9"/>
<evidence type="ECO:0000256" key="5">
    <source>
        <dbReference type="ARBA" id="ARBA00022741"/>
    </source>
</evidence>
<keyword evidence="6 12" id="KW-0418">Kinase</keyword>
<dbReference type="InterPro" id="IPR050482">
    <property type="entry name" value="Sensor_HK_TwoCompSys"/>
</dbReference>
<dbReference type="PANTHER" id="PTHR24421">
    <property type="entry name" value="NITRATE/NITRITE SENSOR PROTEIN NARX-RELATED"/>
    <property type="match status" value="1"/>
</dbReference>
<dbReference type="Gene3D" id="1.20.5.1930">
    <property type="match status" value="1"/>
</dbReference>
<protein>
    <recommendedName>
        <fullName evidence="2">histidine kinase</fullName>
        <ecNumber evidence="2">2.7.13.3</ecNumber>
    </recommendedName>
</protein>
<dbReference type="Gene3D" id="3.30.565.10">
    <property type="entry name" value="Histidine kinase-like ATPase, C-terminal domain"/>
    <property type="match status" value="1"/>
</dbReference>
<dbReference type="EMBL" id="SDJR01000013">
    <property type="protein sequence ID" value="RXR22384.1"/>
    <property type="molecule type" value="Genomic_DNA"/>
</dbReference>
<evidence type="ECO:0000259" key="10">
    <source>
        <dbReference type="Pfam" id="PF07730"/>
    </source>
</evidence>
<keyword evidence="9" id="KW-1133">Transmembrane helix</keyword>
<keyword evidence="5" id="KW-0547">Nucleotide-binding</keyword>
<evidence type="ECO:0000256" key="4">
    <source>
        <dbReference type="ARBA" id="ARBA00022679"/>
    </source>
</evidence>
<dbReference type="GO" id="GO:0000155">
    <property type="term" value="F:phosphorelay sensor kinase activity"/>
    <property type="evidence" value="ECO:0007669"/>
    <property type="project" value="InterPro"/>
</dbReference>
<dbReference type="GO" id="GO:0046983">
    <property type="term" value="F:protein dimerization activity"/>
    <property type="evidence" value="ECO:0007669"/>
    <property type="project" value="InterPro"/>
</dbReference>
<keyword evidence="4" id="KW-0808">Transferase</keyword>
<comment type="catalytic activity">
    <reaction evidence="1">
        <text>ATP + protein L-histidine = ADP + protein N-phospho-L-histidine.</text>
        <dbReference type="EC" id="2.7.13.3"/>
    </reaction>
</comment>
<feature type="transmembrane region" description="Helical" evidence="9">
    <location>
        <begin position="51"/>
        <end position="72"/>
    </location>
</feature>
<dbReference type="PANTHER" id="PTHR24421:SF10">
    <property type="entry name" value="NITRATE_NITRITE SENSOR PROTEIN NARQ"/>
    <property type="match status" value="1"/>
</dbReference>
<dbReference type="Proteomes" id="UP000290517">
    <property type="component" value="Unassembled WGS sequence"/>
</dbReference>